<feature type="compositionally biased region" description="Polar residues" evidence="1">
    <location>
        <begin position="99"/>
        <end position="108"/>
    </location>
</feature>
<protein>
    <submittedName>
        <fullName evidence="2">Uncharacterized protein</fullName>
    </submittedName>
</protein>
<comment type="caution">
    <text evidence="2">The sequence shown here is derived from an EMBL/GenBank/DDBJ whole genome shotgun (WGS) entry which is preliminary data.</text>
</comment>
<dbReference type="RefSeq" id="XP_060284910.1">
    <property type="nucleotide sequence ID" value="XM_060424463.1"/>
</dbReference>
<dbReference type="EMBL" id="MU839004">
    <property type="protein sequence ID" value="KAK1768697.1"/>
    <property type="molecule type" value="Genomic_DNA"/>
</dbReference>
<evidence type="ECO:0000313" key="3">
    <source>
        <dbReference type="Proteomes" id="UP001244011"/>
    </source>
</evidence>
<organism evidence="2 3">
    <name type="scientific">Phialemonium atrogriseum</name>
    <dbReference type="NCBI Taxonomy" id="1093897"/>
    <lineage>
        <taxon>Eukaryota</taxon>
        <taxon>Fungi</taxon>
        <taxon>Dikarya</taxon>
        <taxon>Ascomycota</taxon>
        <taxon>Pezizomycotina</taxon>
        <taxon>Sordariomycetes</taxon>
        <taxon>Sordariomycetidae</taxon>
        <taxon>Cephalothecales</taxon>
        <taxon>Cephalothecaceae</taxon>
        <taxon>Phialemonium</taxon>
    </lineage>
</organism>
<sequence length="218" mass="23136">MPARTDGTTASPVAAAPAKRFELPALEFNFSSLTEGTDIPPPPPSPIREEVVTPPKTPAKEEGQKTGKVNGSLTSTSPQSNATTTTIGGTKRPADDNPASPTFSTRQGSIRRLFSKNLLNTAYAEGEDPAEGDVKRPVSRTSASFVDSKKAKRSSGWFSRLRSNDNAGNKRASVIVVPNEKKPTGPPPPMIPELSELKSSLDFNNGGCLGSDLFKDIK</sequence>
<feature type="compositionally biased region" description="Polar residues" evidence="1">
    <location>
        <begin position="1"/>
        <end position="11"/>
    </location>
</feature>
<dbReference type="AlphaFoldDB" id="A0AAJ0C4S8"/>
<feature type="compositionally biased region" description="Polar residues" evidence="1">
    <location>
        <begin position="67"/>
        <end position="88"/>
    </location>
</feature>
<proteinExistence type="predicted"/>
<keyword evidence="3" id="KW-1185">Reference proteome</keyword>
<evidence type="ECO:0000313" key="2">
    <source>
        <dbReference type="EMBL" id="KAK1768697.1"/>
    </source>
</evidence>
<name>A0AAJ0C4S8_9PEZI</name>
<reference evidence="2" key="1">
    <citation type="submission" date="2023-06" db="EMBL/GenBank/DDBJ databases">
        <title>Genome-scale phylogeny and comparative genomics of the fungal order Sordariales.</title>
        <authorList>
            <consortium name="Lawrence Berkeley National Laboratory"/>
            <person name="Hensen N."/>
            <person name="Bonometti L."/>
            <person name="Westerberg I."/>
            <person name="Brannstrom I.O."/>
            <person name="Guillou S."/>
            <person name="Cros-Aarteil S."/>
            <person name="Calhoun S."/>
            <person name="Haridas S."/>
            <person name="Kuo A."/>
            <person name="Mondo S."/>
            <person name="Pangilinan J."/>
            <person name="Riley R."/>
            <person name="Labutti K."/>
            <person name="Andreopoulos B."/>
            <person name="Lipzen A."/>
            <person name="Chen C."/>
            <person name="Yanf M."/>
            <person name="Daum C."/>
            <person name="Ng V."/>
            <person name="Clum A."/>
            <person name="Steindorff A."/>
            <person name="Ohm R."/>
            <person name="Martin F."/>
            <person name="Silar P."/>
            <person name="Natvig D."/>
            <person name="Lalanne C."/>
            <person name="Gautier V."/>
            <person name="Ament-Velasquez S.L."/>
            <person name="Kruys A."/>
            <person name="Hutchinson M.I."/>
            <person name="Powell A.J."/>
            <person name="Barry K."/>
            <person name="Miller A.N."/>
            <person name="Grigoriev I.V."/>
            <person name="Debuchy R."/>
            <person name="Gladieux P."/>
            <person name="Thoren M.H."/>
            <person name="Johannesson H."/>
        </authorList>
    </citation>
    <scope>NUCLEOTIDE SEQUENCE</scope>
    <source>
        <strain evidence="2">8032-3</strain>
    </source>
</reference>
<dbReference type="GeneID" id="85307650"/>
<feature type="region of interest" description="Disordered" evidence="1">
    <location>
        <begin position="1"/>
        <end position="111"/>
    </location>
</feature>
<dbReference type="Proteomes" id="UP001244011">
    <property type="component" value="Unassembled WGS sequence"/>
</dbReference>
<feature type="region of interest" description="Disordered" evidence="1">
    <location>
        <begin position="169"/>
        <end position="191"/>
    </location>
</feature>
<accession>A0AAJ0C4S8</accession>
<evidence type="ECO:0000256" key="1">
    <source>
        <dbReference type="SAM" id="MobiDB-lite"/>
    </source>
</evidence>
<gene>
    <name evidence="2" type="ORF">QBC33DRAFT_448337</name>
</gene>